<feature type="transmembrane region" description="Helical" evidence="1">
    <location>
        <begin position="84"/>
        <end position="101"/>
    </location>
</feature>
<accession>A0A2V4N8I9</accession>
<keyword evidence="1" id="KW-0812">Transmembrane</keyword>
<evidence type="ECO:0000313" key="3">
    <source>
        <dbReference type="Proteomes" id="UP000248039"/>
    </source>
</evidence>
<feature type="transmembrane region" description="Helical" evidence="1">
    <location>
        <begin position="108"/>
        <end position="126"/>
    </location>
</feature>
<protein>
    <submittedName>
        <fullName evidence="2">Uncharacterized protein</fullName>
    </submittedName>
</protein>
<reference evidence="2 3" key="1">
    <citation type="submission" date="2018-03" db="EMBL/GenBank/DDBJ databases">
        <title>Bioinformatic expansion and discovery of thiopeptide antibiotics.</title>
        <authorList>
            <person name="Schwalen C.J."/>
            <person name="Hudson G.A."/>
            <person name="Mitchell D.A."/>
        </authorList>
    </citation>
    <scope>NUCLEOTIDE SEQUENCE [LARGE SCALE GENOMIC DNA]</scope>
    <source>
        <strain evidence="2 3">ATCC 21389</strain>
    </source>
</reference>
<organism evidence="2 3">
    <name type="scientific">Streptomyces tateyamensis</name>
    <dbReference type="NCBI Taxonomy" id="565073"/>
    <lineage>
        <taxon>Bacteria</taxon>
        <taxon>Bacillati</taxon>
        <taxon>Actinomycetota</taxon>
        <taxon>Actinomycetes</taxon>
        <taxon>Kitasatosporales</taxon>
        <taxon>Streptomycetaceae</taxon>
        <taxon>Streptomyces</taxon>
    </lineage>
</organism>
<evidence type="ECO:0000313" key="2">
    <source>
        <dbReference type="EMBL" id="PYC77842.1"/>
    </source>
</evidence>
<keyword evidence="1" id="KW-0472">Membrane</keyword>
<keyword evidence="3" id="KW-1185">Reference proteome</keyword>
<dbReference type="EMBL" id="PYBW01000055">
    <property type="protein sequence ID" value="PYC77842.1"/>
    <property type="molecule type" value="Genomic_DNA"/>
</dbReference>
<evidence type="ECO:0000256" key="1">
    <source>
        <dbReference type="SAM" id="Phobius"/>
    </source>
</evidence>
<keyword evidence="1" id="KW-1133">Transmembrane helix</keyword>
<dbReference type="Proteomes" id="UP000248039">
    <property type="component" value="Unassembled WGS sequence"/>
</dbReference>
<name>A0A2V4N8I9_9ACTN</name>
<comment type="caution">
    <text evidence="2">The sequence shown here is derived from an EMBL/GenBank/DDBJ whole genome shotgun (WGS) entry which is preliminary data.</text>
</comment>
<sequence length="155" mass="16784">MRPVGATDAGGGRVGKQWITGFGGDGMRQVRWRGVVGGLGWGAVGFVLATAGLLVGIDRVVATWHWCLTQDHETNPDLVRGNRAVWVIMLTVLMVLIVLLRPLPKSRWYLLPVLVAATAALTWLYVTGMGHPAPLSPGDAPEVRCWNMPTFPFNG</sequence>
<dbReference type="AlphaFoldDB" id="A0A2V4N8I9"/>
<gene>
    <name evidence="2" type="ORF">C7C46_17895</name>
</gene>
<proteinExistence type="predicted"/>
<feature type="transmembrane region" description="Helical" evidence="1">
    <location>
        <begin position="35"/>
        <end position="57"/>
    </location>
</feature>